<comment type="caution">
    <text evidence="2">The sequence shown here is derived from an EMBL/GenBank/DDBJ whole genome shotgun (WGS) entry which is preliminary data.</text>
</comment>
<name>A0ABX3D586_9VIBR</name>
<reference evidence="2 3" key="1">
    <citation type="submission" date="2016-09" db="EMBL/GenBank/DDBJ databases">
        <title>Isolation, identification and antibiotic sensitivity analysis of bacterial pathogen from juvenile Hippocampus erectus with tail-rotted disease.</title>
        <authorList>
            <person name="Yang Q."/>
        </authorList>
    </citation>
    <scope>NUCLEOTIDE SEQUENCE [LARGE SCALE GENOMIC DNA]</scope>
    <source>
        <strain evidence="2 3">HM-10</strain>
    </source>
</reference>
<keyword evidence="1" id="KW-0472">Membrane</keyword>
<dbReference type="Proteomes" id="UP000180133">
    <property type="component" value="Unassembled WGS sequence"/>
</dbReference>
<sequence length="93" mass="10853">MRFVLVVLTLNHFIYLYFEHFIDGVMSNSSEAGQAPGYGMVYSLLLFPFQLCLELVLIVALLYQTLVVRQWKGNIWYWSPFLLTLLLILDIGY</sequence>
<gene>
    <name evidence="2" type="ORF">BI375_23505</name>
</gene>
<evidence type="ECO:0000256" key="1">
    <source>
        <dbReference type="SAM" id="Phobius"/>
    </source>
</evidence>
<protein>
    <submittedName>
        <fullName evidence="2">Uncharacterized protein</fullName>
    </submittedName>
</protein>
<organism evidence="2 3">
    <name type="scientific">Vibrio rotiferianus</name>
    <dbReference type="NCBI Taxonomy" id="190895"/>
    <lineage>
        <taxon>Bacteria</taxon>
        <taxon>Pseudomonadati</taxon>
        <taxon>Pseudomonadota</taxon>
        <taxon>Gammaproteobacteria</taxon>
        <taxon>Vibrionales</taxon>
        <taxon>Vibrionaceae</taxon>
        <taxon>Vibrio</taxon>
    </lineage>
</organism>
<evidence type="ECO:0000313" key="3">
    <source>
        <dbReference type="Proteomes" id="UP000180133"/>
    </source>
</evidence>
<keyword evidence="1" id="KW-0812">Transmembrane</keyword>
<keyword evidence="3" id="KW-1185">Reference proteome</keyword>
<evidence type="ECO:0000313" key="2">
    <source>
        <dbReference type="EMBL" id="OHY89565.1"/>
    </source>
</evidence>
<proteinExistence type="predicted"/>
<dbReference type="EMBL" id="MKFT01000040">
    <property type="protein sequence ID" value="OHY89565.1"/>
    <property type="molecule type" value="Genomic_DNA"/>
</dbReference>
<feature type="transmembrane region" description="Helical" evidence="1">
    <location>
        <begin position="75"/>
        <end position="92"/>
    </location>
</feature>
<feature type="transmembrane region" description="Helical" evidence="1">
    <location>
        <begin position="42"/>
        <end position="63"/>
    </location>
</feature>
<accession>A0ABX3D586</accession>
<keyword evidence="1" id="KW-1133">Transmembrane helix</keyword>